<name>A0A976UAU8_9CAUD</name>
<evidence type="ECO:0000256" key="1">
    <source>
        <dbReference type="SAM" id="Coils"/>
    </source>
</evidence>
<dbReference type="EMBL" id="ON649702">
    <property type="protein sequence ID" value="UVF62493.1"/>
    <property type="molecule type" value="Genomic_DNA"/>
</dbReference>
<sequence length="132" mass="15589">MKSECRICKKPVVSIGTKKTSDLCRKCFQDKRLTKFVSTKSTQHENKILSIENRILQLENRLEDLNDYFIIPTIKTEIDKLIPTTKEDWFSTIFEKEIEKVRNELVNKVALVNTRLLKMESILKENKKEDLE</sequence>
<dbReference type="KEGG" id="vg:80545048"/>
<keyword evidence="3" id="KW-1185">Reference proteome</keyword>
<proteinExistence type="predicted"/>
<dbReference type="GeneID" id="80545048"/>
<evidence type="ECO:0000313" key="2">
    <source>
        <dbReference type="EMBL" id="UVF62493.1"/>
    </source>
</evidence>
<feature type="coiled-coil region" evidence="1">
    <location>
        <begin position="41"/>
        <end position="68"/>
    </location>
</feature>
<organism evidence="2 3">
    <name type="scientific">Poseidoniales virus YSH_150918</name>
    <dbReference type="NCBI Taxonomy" id="3071324"/>
    <lineage>
        <taxon>Viruses</taxon>
        <taxon>Duplodnaviria</taxon>
        <taxon>Heunggongvirae</taxon>
        <taxon>Uroviricota</taxon>
        <taxon>Caudoviricetes</taxon>
        <taxon>Magrovirales</taxon>
        <taxon>Aoguangviridae</taxon>
        <taxon>Aobingvirus</taxon>
        <taxon>Aobingvirus yangshanense</taxon>
    </lineage>
</organism>
<evidence type="ECO:0000313" key="3">
    <source>
        <dbReference type="Proteomes" id="UP001157002"/>
    </source>
</evidence>
<reference evidence="2 3" key="1">
    <citation type="submission" date="2022-05" db="EMBL/GenBank/DDBJ databases">
        <title>Diverse viruses of marine archaea discovered using metagenomics.</title>
        <authorList>
            <person name="Zhou Y."/>
        </authorList>
    </citation>
    <scope>NUCLEOTIDE SEQUENCE [LARGE SCALE GENOMIC DNA]</scope>
    <source>
        <strain evidence="2">YSH_150918</strain>
    </source>
</reference>
<protein>
    <submittedName>
        <fullName evidence="2">Uncharacterized protein</fullName>
    </submittedName>
</protein>
<keyword evidence="1" id="KW-0175">Coiled coil</keyword>
<dbReference type="Proteomes" id="UP001157002">
    <property type="component" value="Segment"/>
</dbReference>
<accession>A0A976UAU8</accession>
<dbReference type="RefSeq" id="YP_010806087.1">
    <property type="nucleotide sequence ID" value="NC_077214.1"/>
</dbReference>